<comment type="caution">
    <text evidence="6">The sequence shown here is derived from an EMBL/GenBank/DDBJ whole genome shotgun (WGS) entry which is preliminary data.</text>
</comment>
<gene>
    <name evidence="6" type="ORF">DI626_00855</name>
</gene>
<keyword evidence="5" id="KW-1133">Transmembrane helix</keyword>
<feature type="non-terminal residue" evidence="6">
    <location>
        <position position="337"/>
    </location>
</feature>
<reference evidence="6 7" key="1">
    <citation type="submission" date="2017-08" db="EMBL/GenBank/DDBJ databases">
        <title>Infants hospitalized years apart are colonized by the same room-sourced microbial strains.</title>
        <authorList>
            <person name="Brooks B."/>
            <person name="Olm M.R."/>
            <person name="Firek B.A."/>
            <person name="Baker R."/>
            <person name="Thomas B.C."/>
            <person name="Morowitz M.J."/>
            <person name="Banfield J.F."/>
        </authorList>
    </citation>
    <scope>NUCLEOTIDE SEQUENCE [LARGE SCALE GENOMIC DNA]</scope>
    <source>
        <strain evidence="6">S2_018_000_R2_104</strain>
    </source>
</reference>
<proteinExistence type="inferred from homology"/>
<feature type="transmembrane region" description="Helical" evidence="5">
    <location>
        <begin position="15"/>
        <end position="34"/>
    </location>
</feature>
<keyword evidence="5" id="KW-0472">Membrane</keyword>
<dbReference type="Pfam" id="PF02646">
    <property type="entry name" value="RmuC"/>
    <property type="match status" value="1"/>
</dbReference>
<comment type="function">
    <text evidence="1">Involved in DNA recombination.</text>
</comment>
<comment type="similarity">
    <text evidence="2">Belongs to the RmuC family.</text>
</comment>
<dbReference type="InterPro" id="IPR003798">
    <property type="entry name" value="DNA_recombination_RmuC"/>
</dbReference>
<evidence type="ECO:0000256" key="4">
    <source>
        <dbReference type="ARBA" id="ARBA00023172"/>
    </source>
</evidence>
<keyword evidence="5" id="KW-0812">Transmembrane</keyword>
<dbReference type="Proteomes" id="UP000249557">
    <property type="component" value="Unassembled WGS sequence"/>
</dbReference>
<evidence type="ECO:0000313" key="7">
    <source>
        <dbReference type="Proteomes" id="UP000249557"/>
    </source>
</evidence>
<name>A0A2W5A2K0_9BACT</name>
<keyword evidence="3" id="KW-0175">Coiled coil</keyword>
<organism evidence="6 7">
    <name type="scientific">Micavibrio aeruginosavorus</name>
    <dbReference type="NCBI Taxonomy" id="349221"/>
    <lineage>
        <taxon>Bacteria</taxon>
        <taxon>Pseudomonadati</taxon>
        <taxon>Bdellovibrionota</taxon>
        <taxon>Bdellovibrionia</taxon>
        <taxon>Bdellovibrionales</taxon>
        <taxon>Pseudobdellovibrionaceae</taxon>
        <taxon>Micavibrio</taxon>
    </lineage>
</organism>
<evidence type="ECO:0000313" key="6">
    <source>
        <dbReference type="EMBL" id="PZO88794.1"/>
    </source>
</evidence>
<evidence type="ECO:0000256" key="5">
    <source>
        <dbReference type="SAM" id="Phobius"/>
    </source>
</evidence>
<dbReference type="AlphaFoldDB" id="A0A2W5A2K0"/>
<evidence type="ECO:0000256" key="1">
    <source>
        <dbReference type="ARBA" id="ARBA00003416"/>
    </source>
</evidence>
<dbReference type="PANTHER" id="PTHR30563:SF0">
    <property type="entry name" value="DNA RECOMBINATION PROTEIN RMUC"/>
    <property type="match status" value="1"/>
</dbReference>
<protein>
    <submittedName>
        <fullName evidence="6">DNA recombination protein RmuC</fullName>
    </submittedName>
</protein>
<accession>A0A2W5A2K0</accession>
<evidence type="ECO:0000256" key="3">
    <source>
        <dbReference type="ARBA" id="ARBA00023054"/>
    </source>
</evidence>
<sequence length="337" mass="37012">MNNMPPLQELAIDPLSLGIGFGAGAAIGALVFALKLAKERTEKAALEAKLESEREALGDHFRGIAQMALQSNNEQFLALAAERLRAAQKDGEHDLQKRSIAIEQMVKPVEAHLQRMSGMVEELKATDKTIRDDLQHLHRETSKLTGVLRNPAAQGKWGEFVLETILEKAHLKKGTHYETQTAIEGGGRPDVIINLHDGFKIAIDSKAPINDHIARLDDDLSEDELKTIKANMARAVRGHVKALGARSYQENIAGCDFVILFLPSEVVFSATLQSDPNIVDYASENNVVIASPTLIISLLRVVGLSWRQVEMAKNAAEISALGAELFKRLSKFTEHFS</sequence>
<evidence type="ECO:0000256" key="2">
    <source>
        <dbReference type="ARBA" id="ARBA00009840"/>
    </source>
</evidence>
<dbReference type="GO" id="GO:0006310">
    <property type="term" value="P:DNA recombination"/>
    <property type="evidence" value="ECO:0007669"/>
    <property type="project" value="UniProtKB-KW"/>
</dbReference>
<dbReference type="EMBL" id="QFNK01000007">
    <property type="protein sequence ID" value="PZO88794.1"/>
    <property type="molecule type" value="Genomic_DNA"/>
</dbReference>
<dbReference type="PANTHER" id="PTHR30563">
    <property type="entry name" value="DNA RECOMBINATION PROTEIN RMUC"/>
    <property type="match status" value="1"/>
</dbReference>
<keyword evidence="4" id="KW-0233">DNA recombination</keyword>